<evidence type="ECO:0000313" key="15">
    <source>
        <dbReference type="Proteomes" id="UP000242141"/>
    </source>
</evidence>
<proteinExistence type="inferred from homology"/>
<dbReference type="SMART" id="SM00493">
    <property type="entry name" value="TOPRIM"/>
    <property type="match status" value="1"/>
</dbReference>
<keyword evidence="1 12" id="KW-0240">DNA-directed RNA polymerase</keyword>
<sequence length="610" mass="71813">MERTLDQLIGKITDDLNIEDVISHYITVERKGNSAVAICPFHQDSNPSLSISNAKKIFKCFVCNVGGNAITFVQKYKKVSFIEAIKIIADDFNLNWKDYFTNSKSVVENPKIKEIKKINLETLNFYKYNLRIEIEKNSHLKNYLNKRKLTDDLLETFSIGWAKNDNSLKDFLLKKDFKEEEILRASLVKNKDGRLNDLFFQRLIFPIIDQDNQILGFSGRIINNNNSIKYLNSSENLLFNKGKILYNLNNATEEILFKNNVIIVEGFMDVISFFKINIKNVVASMGTAFNINHIEKLKKLTKNFTLAFDNDQAGIETTIKTYNILKRHNINLSIINLSDDGKDIDEIISKNNKINQSYFEDRKISFLDFYYQKVIEKLTLESIQENKLREMLEIILSSKDFIKKEIILNKVKVKFGDDLINNFTNKIKLNPERKIFFENNLTNKNNQNDVNILYINKNLNKFEKKFDQEEFKLLINCFLSPILFDTLIKNHFVFVNEIYMKIFNLVIQNKELINGFDKTKTFFNDLLINSENDDFKKIVNNLIFNYQEFNKNENLLKELANINIENQIKNLAYKWRILGKENYKKNFIETDTTNDNDEKFDYLIERLKTF</sequence>
<dbReference type="InterPro" id="IPR034151">
    <property type="entry name" value="TOPRIM_DnaG_bac"/>
</dbReference>
<dbReference type="Pfam" id="PF08275">
    <property type="entry name" value="DNAG_N"/>
    <property type="match status" value="1"/>
</dbReference>
<name>A0A0G7ZN20_9MOLU</name>
<keyword evidence="3 12" id="KW-0808">Transferase</keyword>
<dbReference type="InterPro" id="IPR050219">
    <property type="entry name" value="DnaG_primase"/>
</dbReference>
<dbReference type="Gene3D" id="3.90.580.10">
    <property type="entry name" value="Zinc finger, CHC2-type domain"/>
    <property type="match status" value="1"/>
</dbReference>
<gene>
    <name evidence="12" type="primary">dnaG</name>
    <name evidence="14" type="ORF">HEPPS_00830</name>
</gene>
<keyword evidence="11 12" id="KW-0804">Transcription</keyword>
<keyword evidence="5 12" id="KW-0235">DNA replication</keyword>
<comment type="subunit">
    <text evidence="12">Monomer. Interacts with DnaB.</text>
</comment>
<dbReference type="PANTHER" id="PTHR30313:SF2">
    <property type="entry name" value="DNA PRIMASE"/>
    <property type="match status" value="1"/>
</dbReference>
<dbReference type="InterPro" id="IPR002694">
    <property type="entry name" value="Znf_CHC2"/>
</dbReference>
<evidence type="ECO:0000256" key="10">
    <source>
        <dbReference type="ARBA" id="ARBA00023125"/>
    </source>
</evidence>
<comment type="function">
    <text evidence="12">RNA polymerase that catalyzes the synthesis of short RNA molecules used as primers for DNA polymerase during DNA replication.</text>
</comment>
<dbReference type="NCBIfam" id="TIGR01391">
    <property type="entry name" value="dnaG"/>
    <property type="match status" value="1"/>
</dbReference>
<dbReference type="EMBL" id="CWGI01000001">
    <property type="protein sequence ID" value="CRX36884.1"/>
    <property type="molecule type" value="Genomic_DNA"/>
</dbReference>
<evidence type="ECO:0000256" key="1">
    <source>
        <dbReference type="ARBA" id="ARBA00022478"/>
    </source>
</evidence>
<evidence type="ECO:0000256" key="5">
    <source>
        <dbReference type="ARBA" id="ARBA00022705"/>
    </source>
</evidence>
<dbReference type="SUPFAM" id="SSF56731">
    <property type="entry name" value="DNA primase core"/>
    <property type="match status" value="1"/>
</dbReference>
<dbReference type="InterPro" id="IPR030846">
    <property type="entry name" value="DnaG_bac"/>
</dbReference>
<keyword evidence="15" id="KW-1185">Reference proteome</keyword>
<keyword evidence="4 12" id="KW-0548">Nucleotidyltransferase</keyword>
<dbReference type="PANTHER" id="PTHR30313">
    <property type="entry name" value="DNA PRIMASE"/>
    <property type="match status" value="1"/>
</dbReference>
<organism evidence="14 15">
    <name type="scientific">Candidatus Hepatoplasma crinochetorum</name>
    <dbReference type="NCBI Taxonomy" id="295596"/>
    <lineage>
        <taxon>Bacteria</taxon>
        <taxon>Bacillati</taxon>
        <taxon>Mycoplasmatota</taxon>
        <taxon>Mollicutes</taxon>
        <taxon>Candidatus Hepatoplasmataceae</taxon>
        <taxon>Candidatus Hepatoplasma</taxon>
    </lineage>
</organism>
<keyword evidence="10 12" id="KW-0238">DNA-binding</keyword>
<evidence type="ECO:0000256" key="11">
    <source>
        <dbReference type="ARBA" id="ARBA00023163"/>
    </source>
</evidence>
<comment type="domain">
    <text evidence="12">Contains an N-terminal zinc-binding domain, a central core domain that contains the primase activity, and a C-terminal DnaB-binding domain.</text>
</comment>
<dbReference type="GO" id="GO:0000428">
    <property type="term" value="C:DNA-directed RNA polymerase complex"/>
    <property type="evidence" value="ECO:0007669"/>
    <property type="project" value="UniProtKB-KW"/>
</dbReference>
<dbReference type="Gene3D" id="3.90.980.10">
    <property type="entry name" value="DNA primase, catalytic core, N-terminal domain"/>
    <property type="match status" value="1"/>
</dbReference>
<dbReference type="GO" id="GO:1990077">
    <property type="term" value="C:primosome complex"/>
    <property type="evidence" value="ECO:0007669"/>
    <property type="project" value="UniProtKB-KW"/>
</dbReference>
<keyword evidence="2 12" id="KW-0639">Primosome</keyword>
<evidence type="ECO:0000256" key="3">
    <source>
        <dbReference type="ARBA" id="ARBA00022679"/>
    </source>
</evidence>
<evidence type="ECO:0000259" key="13">
    <source>
        <dbReference type="PROSITE" id="PS50880"/>
    </source>
</evidence>
<keyword evidence="7 12" id="KW-0863">Zinc-finger</keyword>
<dbReference type="InterPro" id="IPR037068">
    <property type="entry name" value="DNA_primase_core_N_sf"/>
</dbReference>
<dbReference type="SUPFAM" id="SSF57783">
    <property type="entry name" value="Zinc beta-ribbon"/>
    <property type="match status" value="1"/>
</dbReference>
<evidence type="ECO:0000256" key="2">
    <source>
        <dbReference type="ARBA" id="ARBA00022515"/>
    </source>
</evidence>
<comment type="similarity">
    <text evidence="12">Belongs to the DnaG primase family.</text>
</comment>
<dbReference type="GO" id="GO:0003899">
    <property type="term" value="F:DNA-directed RNA polymerase activity"/>
    <property type="evidence" value="ECO:0007669"/>
    <property type="project" value="UniProtKB-UniRule"/>
</dbReference>
<dbReference type="InterPro" id="IPR036977">
    <property type="entry name" value="DNA_primase_Znf_CHC2"/>
</dbReference>
<dbReference type="GO" id="GO:0005737">
    <property type="term" value="C:cytoplasm"/>
    <property type="evidence" value="ECO:0007669"/>
    <property type="project" value="TreeGrafter"/>
</dbReference>
<keyword evidence="8 12" id="KW-0862">Zinc</keyword>
<dbReference type="HAMAP" id="MF_00974">
    <property type="entry name" value="DNA_primase_DnaG"/>
    <property type="match status" value="1"/>
</dbReference>
<keyword evidence="9" id="KW-0460">Magnesium</keyword>
<evidence type="ECO:0000256" key="8">
    <source>
        <dbReference type="ARBA" id="ARBA00022833"/>
    </source>
</evidence>
<protein>
    <recommendedName>
        <fullName evidence="12">DNA primase</fullName>
        <ecNumber evidence="12">2.7.7.101</ecNumber>
    </recommendedName>
</protein>
<dbReference type="Pfam" id="PF01807">
    <property type="entry name" value="Zn_ribbon_DnaG"/>
    <property type="match status" value="1"/>
</dbReference>
<dbReference type="CDD" id="cd03364">
    <property type="entry name" value="TOPRIM_DnaG_primases"/>
    <property type="match status" value="1"/>
</dbReference>
<dbReference type="GO" id="GO:0008270">
    <property type="term" value="F:zinc ion binding"/>
    <property type="evidence" value="ECO:0007669"/>
    <property type="project" value="UniProtKB-UniRule"/>
</dbReference>
<evidence type="ECO:0000313" key="14">
    <source>
        <dbReference type="EMBL" id="CRX36884.1"/>
    </source>
</evidence>
<comment type="catalytic activity">
    <reaction evidence="12">
        <text>ssDNA + n NTP = ssDNA/pppN(pN)n-1 hybrid + (n-1) diphosphate.</text>
        <dbReference type="EC" id="2.7.7.101"/>
    </reaction>
</comment>
<dbReference type="SMART" id="SM00400">
    <property type="entry name" value="ZnF_CHCC"/>
    <property type="match status" value="1"/>
</dbReference>
<accession>A0A0G7ZN20</accession>
<dbReference type="Gene3D" id="3.40.1360.10">
    <property type="match status" value="1"/>
</dbReference>
<evidence type="ECO:0000256" key="6">
    <source>
        <dbReference type="ARBA" id="ARBA00022723"/>
    </source>
</evidence>
<reference evidence="15" key="1">
    <citation type="submission" date="2015-05" db="EMBL/GenBank/DDBJ databases">
        <authorList>
            <person name="Collingro A."/>
        </authorList>
    </citation>
    <scope>NUCLEOTIDE SEQUENCE [LARGE SCALE GENOMIC DNA]</scope>
    <source>
        <strain evidence="15">Ps</strain>
    </source>
</reference>
<dbReference type="InterPro" id="IPR013264">
    <property type="entry name" value="DNAG_N"/>
</dbReference>
<dbReference type="EC" id="2.7.7.101" evidence="12"/>
<evidence type="ECO:0000256" key="7">
    <source>
        <dbReference type="ARBA" id="ARBA00022771"/>
    </source>
</evidence>
<dbReference type="InterPro" id="IPR006171">
    <property type="entry name" value="TOPRIM_dom"/>
</dbReference>
<feature type="domain" description="Toprim" evidence="13">
    <location>
        <begin position="259"/>
        <end position="340"/>
    </location>
</feature>
<dbReference type="GO" id="GO:0003677">
    <property type="term" value="F:DNA binding"/>
    <property type="evidence" value="ECO:0007669"/>
    <property type="project" value="UniProtKB-KW"/>
</dbReference>
<dbReference type="GO" id="GO:0006269">
    <property type="term" value="P:DNA replication, synthesis of primer"/>
    <property type="evidence" value="ECO:0007669"/>
    <property type="project" value="UniProtKB-UniRule"/>
</dbReference>
<dbReference type="AlphaFoldDB" id="A0A0G7ZN20"/>
<dbReference type="InterPro" id="IPR006295">
    <property type="entry name" value="DNA_primase_DnaG"/>
</dbReference>
<evidence type="ECO:0000256" key="12">
    <source>
        <dbReference type="HAMAP-Rule" id="MF_00974"/>
    </source>
</evidence>
<dbReference type="PROSITE" id="PS50880">
    <property type="entry name" value="TOPRIM"/>
    <property type="match status" value="1"/>
</dbReference>
<comment type="cofactor">
    <cofactor evidence="12">
        <name>Zn(2+)</name>
        <dbReference type="ChEBI" id="CHEBI:29105"/>
    </cofactor>
    <text evidence="12">Binds 1 zinc ion per monomer.</text>
</comment>
<dbReference type="Proteomes" id="UP000242141">
    <property type="component" value="Unassembled WGS sequence"/>
</dbReference>
<keyword evidence="6 12" id="KW-0479">Metal-binding</keyword>
<evidence type="ECO:0000256" key="4">
    <source>
        <dbReference type="ARBA" id="ARBA00022695"/>
    </source>
</evidence>
<dbReference type="Pfam" id="PF13155">
    <property type="entry name" value="Toprim_2"/>
    <property type="match status" value="1"/>
</dbReference>
<evidence type="ECO:0000256" key="9">
    <source>
        <dbReference type="ARBA" id="ARBA00022842"/>
    </source>
</evidence>
<feature type="zinc finger region" description="CHC2-type" evidence="12">
    <location>
        <begin position="39"/>
        <end position="63"/>
    </location>
</feature>